<dbReference type="Gene3D" id="3.10.20.310">
    <property type="entry name" value="membrane protein fhac"/>
    <property type="match status" value="1"/>
</dbReference>
<evidence type="ECO:0000313" key="7">
    <source>
        <dbReference type="EMBL" id="MBB4100294.1"/>
    </source>
</evidence>
<feature type="domain" description="Haemolysin activator HlyB C-terminal" evidence="5">
    <location>
        <begin position="192"/>
        <end position="488"/>
    </location>
</feature>
<dbReference type="GO" id="GO:0098046">
    <property type="term" value="C:type V protein secretion system complex"/>
    <property type="evidence" value="ECO:0007669"/>
    <property type="project" value="TreeGrafter"/>
</dbReference>
<dbReference type="InterPro" id="IPR051544">
    <property type="entry name" value="TPS_OM_transporter"/>
</dbReference>
<name>A0A7W6NXK0_9SPHN</name>
<evidence type="ECO:0000313" key="8">
    <source>
        <dbReference type="Proteomes" id="UP000557392"/>
    </source>
</evidence>
<dbReference type="InterPro" id="IPR013686">
    <property type="entry name" value="Polypept-transport_assoc_ShlB"/>
</dbReference>
<dbReference type="PANTHER" id="PTHR34597:SF6">
    <property type="entry name" value="BLR6126 PROTEIN"/>
    <property type="match status" value="1"/>
</dbReference>
<keyword evidence="2" id="KW-0812">Transmembrane</keyword>
<feature type="domain" description="Polypeptide-transport-associated ShlB-type" evidence="6">
    <location>
        <begin position="54"/>
        <end position="126"/>
    </location>
</feature>
<dbReference type="InterPro" id="IPR005565">
    <property type="entry name" value="Hemolysn_activator_HlyB_C"/>
</dbReference>
<dbReference type="Pfam" id="PF03865">
    <property type="entry name" value="ShlB"/>
    <property type="match status" value="1"/>
</dbReference>
<gene>
    <name evidence="7" type="ORF">GGR46_003866</name>
</gene>
<dbReference type="EMBL" id="JACIEH010000003">
    <property type="protein sequence ID" value="MBB4100294.1"/>
    <property type="molecule type" value="Genomic_DNA"/>
</dbReference>
<dbReference type="Proteomes" id="UP000557392">
    <property type="component" value="Unassembled WGS sequence"/>
</dbReference>
<keyword evidence="8" id="KW-1185">Reference proteome</keyword>
<dbReference type="RefSeq" id="WP_183999604.1">
    <property type="nucleotide sequence ID" value="NZ_JACIEH010000003.1"/>
</dbReference>
<keyword evidence="3" id="KW-0998">Cell outer membrane</keyword>
<dbReference type="Gene3D" id="2.40.160.50">
    <property type="entry name" value="membrane protein fhac: a member of the omp85/tpsb transporter family"/>
    <property type="match status" value="1"/>
</dbReference>
<reference evidence="7 8" key="1">
    <citation type="submission" date="2020-08" db="EMBL/GenBank/DDBJ databases">
        <title>Genomic Encyclopedia of Type Strains, Phase IV (KMG-IV): sequencing the most valuable type-strain genomes for metagenomic binning, comparative biology and taxonomic classification.</title>
        <authorList>
            <person name="Goeker M."/>
        </authorList>
    </citation>
    <scope>NUCLEOTIDE SEQUENCE [LARGE SCALE GENOMIC DNA]</scope>
    <source>
        <strain evidence="7 8">DSM 101806</strain>
    </source>
</reference>
<keyword evidence="1" id="KW-0472">Membrane</keyword>
<feature type="compositionally biased region" description="Low complexity" evidence="4">
    <location>
        <begin position="28"/>
        <end position="37"/>
    </location>
</feature>
<sequence>MLIALAALAWQDAGVIVDRNRIDRATAPREVPSSPRTTPRRETTNVTATGANTPIRGIRFQGAQAPGPVAEAAKRFIGRPGDKDTLIELAGTLSKAYQRADVALYTVAIPEQDTSGGTVTVLLTEGRIAQASVKTDRRGHRLLRARMARMLDEAPLSRATFERQVTLMRAIPGLTFTSDFADPNADGALALTVTPKQKRTRFTAGFSNRGITQLGDGQFDAKAEFFGLGIDGDQLTLAASAASDLKRYRYLSGSYAVPITASGLTLTTSGGYLETRLRGNPVRGKAKLAGTTLSYPLIRDFHRSLDLSLGVDGLNSDNAAFGALIATERTRALRGGASFSSTREKRSLAIGLSASQGIDILGARTDPLQADRRFRKFNGSAYLAQTIGKRLVARVQAGGQWTGDRLPAAERFAVGGDNYGRAFDVSFASGDRGAGALGELAVRPLKGGKFGTSEIYGFVDRAWIGIRGRGGVSGRGDYALASAGFGTRLRWVDKAEIGLEAAHVIDDPYPGYAEDWRFSLAWRLSL</sequence>
<evidence type="ECO:0000256" key="3">
    <source>
        <dbReference type="ARBA" id="ARBA00023237"/>
    </source>
</evidence>
<dbReference type="GO" id="GO:0008320">
    <property type="term" value="F:protein transmembrane transporter activity"/>
    <property type="evidence" value="ECO:0007669"/>
    <property type="project" value="TreeGrafter"/>
</dbReference>
<dbReference type="AlphaFoldDB" id="A0A7W6NXK0"/>
<protein>
    <submittedName>
        <fullName evidence="7">Hemolysin activation/secretion protein</fullName>
    </submittedName>
</protein>
<dbReference type="Pfam" id="PF08479">
    <property type="entry name" value="POTRA_2"/>
    <property type="match status" value="1"/>
</dbReference>
<feature type="region of interest" description="Disordered" evidence="4">
    <location>
        <begin position="26"/>
        <end position="48"/>
    </location>
</feature>
<evidence type="ECO:0000256" key="4">
    <source>
        <dbReference type="SAM" id="MobiDB-lite"/>
    </source>
</evidence>
<evidence type="ECO:0000259" key="5">
    <source>
        <dbReference type="Pfam" id="PF03865"/>
    </source>
</evidence>
<comment type="caution">
    <text evidence="7">The sequence shown here is derived from an EMBL/GenBank/DDBJ whole genome shotgun (WGS) entry which is preliminary data.</text>
</comment>
<keyword evidence="1" id="KW-1134">Transmembrane beta strand</keyword>
<evidence type="ECO:0000259" key="6">
    <source>
        <dbReference type="Pfam" id="PF08479"/>
    </source>
</evidence>
<evidence type="ECO:0000256" key="1">
    <source>
        <dbReference type="ARBA" id="ARBA00022452"/>
    </source>
</evidence>
<evidence type="ECO:0000256" key="2">
    <source>
        <dbReference type="ARBA" id="ARBA00022692"/>
    </source>
</evidence>
<proteinExistence type="predicted"/>
<accession>A0A7W6NXK0</accession>
<dbReference type="PANTHER" id="PTHR34597">
    <property type="entry name" value="SLR1661 PROTEIN"/>
    <property type="match status" value="1"/>
</dbReference>
<dbReference type="GO" id="GO:0046819">
    <property type="term" value="P:protein secretion by the type V secretion system"/>
    <property type="evidence" value="ECO:0007669"/>
    <property type="project" value="TreeGrafter"/>
</dbReference>
<organism evidence="7 8">
    <name type="scientific">Sphingomonas kyeonggiensis</name>
    <dbReference type="NCBI Taxonomy" id="1268553"/>
    <lineage>
        <taxon>Bacteria</taxon>
        <taxon>Pseudomonadati</taxon>
        <taxon>Pseudomonadota</taxon>
        <taxon>Alphaproteobacteria</taxon>
        <taxon>Sphingomonadales</taxon>
        <taxon>Sphingomonadaceae</taxon>
        <taxon>Sphingomonas</taxon>
    </lineage>
</organism>